<keyword evidence="3" id="KW-0964">Secreted</keyword>
<evidence type="ECO:0000256" key="8">
    <source>
        <dbReference type="SAM" id="Phobius"/>
    </source>
</evidence>
<keyword evidence="8" id="KW-0472">Membrane</keyword>
<reference evidence="10" key="2">
    <citation type="submission" date="2025-09" db="UniProtKB">
        <authorList>
            <consortium name="Ensembl"/>
        </authorList>
    </citation>
    <scope>IDENTIFICATION</scope>
</reference>
<dbReference type="GeneTree" id="ENSGT00950000183004"/>
<keyword evidence="4" id="KW-0732">Signal</keyword>
<dbReference type="InterPro" id="IPR039477">
    <property type="entry name" value="ILEI/PANDER_dom"/>
</dbReference>
<dbReference type="Pfam" id="PF15711">
    <property type="entry name" value="ILEI"/>
    <property type="match status" value="1"/>
</dbReference>
<dbReference type="CDD" id="cd13940">
    <property type="entry name" value="ILEI_FAM3C"/>
    <property type="match status" value="1"/>
</dbReference>
<proteinExistence type="inferred from homology"/>
<evidence type="ECO:0000256" key="3">
    <source>
        <dbReference type="ARBA" id="ARBA00022525"/>
    </source>
</evidence>
<evidence type="ECO:0000313" key="11">
    <source>
        <dbReference type="Proteomes" id="UP000261420"/>
    </source>
</evidence>
<dbReference type="STRING" id="41447.ENSSDUP00000029787"/>
<keyword evidence="5 7" id="KW-0430">Lectin</keyword>
<keyword evidence="11" id="KW-1185">Reference proteome</keyword>
<dbReference type="KEGG" id="sdu:111233725"/>
<dbReference type="RefSeq" id="XP_022617331.1">
    <property type="nucleotide sequence ID" value="XM_022761610.1"/>
</dbReference>
<dbReference type="Proteomes" id="UP000261420">
    <property type="component" value="Unplaced"/>
</dbReference>
<evidence type="ECO:0000256" key="1">
    <source>
        <dbReference type="ARBA" id="ARBA00004613"/>
    </source>
</evidence>
<dbReference type="OMA" id="CPAHEIS"/>
<keyword evidence="8" id="KW-0812">Transmembrane</keyword>
<evidence type="ECO:0000313" key="10">
    <source>
        <dbReference type="Ensembl" id="ENSSDUP00000029787.1"/>
    </source>
</evidence>
<dbReference type="GeneID" id="111233725"/>
<evidence type="ECO:0000256" key="4">
    <source>
        <dbReference type="ARBA" id="ARBA00022729"/>
    </source>
</evidence>
<dbReference type="GO" id="GO:0005576">
    <property type="term" value="C:extracellular region"/>
    <property type="evidence" value="ECO:0007669"/>
    <property type="project" value="UniProtKB-SubCell"/>
</dbReference>
<dbReference type="AlphaFoldDB" id="A0A3B4VGU4"/>
<feature type="transmembrane region" description="Helical" evidence="8">
    <location>
        <begin position="12"/>
        <end position="30"/>
    </location>
</feature>
<dbReference type="PANTHER" id="PTHR14592">
    <property type="entry name" value="UNCHARACTERIZED FAM3"/>
    <property type="match status" value="1"/>
</dbReference>
<comment type="subcellular location">
    <subcellularLocation>
        <location evidence="1">Secreted</location>
    </subcellularLocation>
</comment>
<evidence type="ECO:0000256" key="6">
    <source>
        <dbReference type="ARBA" id="ARBA00023157"/>
    </source>
</evidence>
<accession>A0A3B4VGU4</accession>
<organism evidence="10 11">
    <name type="scientific">Seriola dumerili</name>
    <name type="common">Greater amberjack</name>
    <name type="synonym">Caranx dumerili</name>
    <dbReference type="NCBI Taxonomy" id="41447"/>
    <lineage>
        <taxon>Eukaryota</taxon>
        <taxon>Metazoa</taxon>
        <taxon>Chordata</taxon>
        <taxon>Craniata</taxon>
        <taxon>Vertebrata</taxon>
        <taxon>Euteleostomi</taxon>
        <taxon>Actinopterygii</taxon>
        <taxon>Neopterygii</taxon>
        <taxon>Teleostei</taxon>
        <taxon>Neoteleostei</taxon>
        <taxon>Acanthomorphata</taxon>
        <taxon>Carangaria</taxon>
        <taxon>Carangiformes</taxon>
        <taxon>Carangidae</taxon>
        <taxon>Seriola</taxon>
    </lineage>
</organism>
<dbReference type="GO" id="GO:0030246">
    <property type="term" value="F:carbohydrate binding"/>
    <property type="evidence" value="ECO:0007669"/>
    <property type="project" value="UniProtKB-UniRule"/>
</dbReference>
<evidence type="ECO:0000256" key="5">
    <source>
        <dbReference type="ARBA" id="ARBA00022734"/>
    </source>
</evidence>
<keyword evidence="6" id="KW-1015">Disulfide bond</keyword>
<dbReference type="Ensembl" id="ENSSDUT00000030300.1">
    <property type="protein sequence ID" value="ENSSDUP00000029787.1"/>
    <property type="gene ID" value="ENSSDUG00000021488.1"/>
</dbReference>
<reference evidence="10" key="1">
    <citation type="submission" date="2025-08" db="UniProtKB">
        <authorList>
            <consortium name="Ensembl"/>
        </authorList>
    </citation>
    <scope>IDENTIFICATION</scope>
</reference>
<evidence type="ECO:0000256" key="2">
    <source>
        <dbReference type="ARBA" id="ARBA00010905"/>
    </source>
</evidence>
<feature type="domain" description="ILEI/PANDER" evidence="9">
    <location>
        <begin position="110"/>
        <end position="197"/>
    </location>
</feature>
<evidence type="ECO:0000256" key="7">
    <source>
        <dbReference type="PROSITE-ProRule" id="PRU01375"/>
    </source>
</evidence>
<keyword evidence="8" id="KW-1133">Transmembrane helix</keyword>
<comment type="similarity">
    <text evidence="2">Belongs to the FAM3 family.</text>
</comment>
<dbReference type="InterPro" id="IPR039220">
    <property type="entry name" value="FAM3"/>
</dbReference>
<dbReference type="InterPro" id="IPR039475">
    <property type="entry name" value="ILEI_FAM3C"/>
</dbReference>
<evidence type="ECO:0000259" key="9">
    <source>
        <dbReference type="Pfam" id="PF15711"/>
    </source>
</evidence>
<protein>
    <submittedName>
        <fullName evidence="10">Protein FAM3C-like</fullName>
    </submittedName>
</protein>
<sequence length="234" mass="25849">MTRQQNINQKVLLALLVLVPLLVVIITFILPDDSITFIAEWRRDLSEGFGRSRQISSSKPSGGSCSSQKRCPGDHISFFIHSGAANVMAPKICIQNKMVLGSVINNAGYGINIVVLNGKTGEVIKIGHFDMYFGEVKPLLELLKSIENGSIVLMASYDDPSTKLNEDVRKLIAELGSSEIKSLGFRDNWVFVGGKGAAVKSNFEKIMKNDNAKNKYDNWPELIELQGCIPKYLE</sequence>
<dbReference type="PROSITE" id="PS52031">
    <property type="entry name" value="GG_LECTIN"/>
    <property type="match status" value="1"/>
</dbReference>
<name>A0A3B4VGU4_SERDU</name>